<proteinExistence type="predicted"/>
<name>A0AAW7SVI1_BURVI</name>
<dbReference type="RefSeq" id="WP_282980868.1">
    <property type="nucleotide sequence ID" value="NZ_CAJZAN010000089.1"/>
</dbReference>
<evidence type="ECO:0000313" key="1">
    <source>
        <dbReference type="EMBL" id="MDN7794556.1"/>
    </source>
</evidence>
<sequence length="40" mass="4432">MAARSRLPGSGCKRRSLDIALTDMKKDNRATAGRLWSNAR</sequence>
<dbReference type="EMBL" id="JAUJRV010000003">
    <property type="protein sequence ID" value="MDN7794556.1"/>
    <property type="molecule type" value="Genomic_DNA"/>
</dbReference>
<dbReference type="AlphaFoldDB" id="A0AAW7SVI1"/>
<organism evidence="1 2">
    <name type="scientific">Burkholderia vietnamiensis</name>
    <dbReference type="NCBI Taxonomy" id="60552"/>
    <lineage>
        <taxon>Bacteria</taxon>
        <taxon>Pseudomonadati</taxon>
        <taxon>Pseudomonadota</taxon>
        <taxon>Betaproteobacteria</taxon>
        <taxon>Burkholderiales</taxon>
        <taxon>Burkholderiaceae</taxon>
        <taxon>Burkholderia</taxon>
        <taxon>Burkholderia cepacia complex</taxon>
    </lineage>
</organism>
<evidence type="ECO:0000313" key="2">
    <source>
        <dbReference type="Proteomes" id="UP001171620"/>
    </source>
</evidence>
<accession>A0AAW7SVI1</accession>
<protein>
    <submittedName>
        <fullName evidence="1">Uncharacterized protein</fullName>
    </submittedName>
</protein>
<gene>
    <name evidence="1" type="ORF">QZM33_06205</name>
</gene>
<reference evidence="1" key="1">
    <citation type="submission" date="2023-07" db="EMBL/GenBank/DDBJ databases">
        <title>A collection of bacterial strains from the Burkholderia cepacia Research Laboratory and Repository.</title>
        <authorList>
            <person name="Lipuma J."/>
            <person name="Spilker T."/>
            <person name="Caverly L."/>
        </authorList>
    </citation>
    <scope>NUCLEOTIDE SEQUENCE</scope>
    <source>
        <strain evidence="1">AU44268</strain>
    </source>
</reference>
<dbReference type="Proteomes" id="UP001171620">
    <property type="component" value="Unassembled WGS sequence"/>
</dbReference>
<comment type="caution">
    <text evidence="1">The sequence shown here is derived from an EMBL/GenBank/DDBJ whole genome shotgun (WGS) entry which is preliminary data.</text>
</comment>